<evidence type="ECO:0000256" key="1">
    <source>
        <dbReference type="ARBA" id="ARBA00001968"/>
    </source>
</evidence>
<dbReference type="Proteomes" id="UP000028875">
    <property type="component" value="Unassembled WGS sequence"/>
</dbReference>
<evidence type="ECO:0000256" key="3">
    <source>
        <dbReference type="ARBA" id="ARBA00022759"/>
    </source>
</evidence>
<dbReference type="EMBL" id="CCDP010000001">
    <property type="protein sequence ID" value="CDQ40172.1"/>
    <property type="molecule type" value="Genomic_DNA"/>
</dbReference>
<dbReference type="OrthoDB" id="9771229at2"/>
<dbReference type="GO" id="GO:0004521">
    <property type="term" value="F:RNA endonuclease activity"/>
    <property type="evidence" value="ECO:0007669"/>
    <property type="project" value="InterPro"/>
</dbReference>
<keyword evidence="9" id="KW-1185">Reference proteome</keyword>
<reference evidence="8 9" key="1">
    <citation type="submission" date="2014-03" db="EMBL/GenBank/DDBJ databases">
        <authorList>
            <person name="Urmite Genomes U."/>
        </authorList>
    </citation>
    <scope>NUCLEOTIDE SEQUENCE [LARGE SCALE GENOMIC DNA]</scope>
    <source>
        <strain evidence="8 9">Vm-5</strain>
    </source>
</reference>
<dbReference type="Pfam" id="PF03755">
    <property type="entry name" value="YicC-like_N"/>
    <property type="match status" value="1"/>
</dbReference>
<reference evidence="9" key="2">
    <citation type="submission" date="2014-05" db="EMBL/GenBank/DDBJ databases">
        <title>Draft genome sequence of Virgibacillus massiliensis Vm-5.</title>
        <authorList>
            <person name="Khelaifia S."/>
            <person name="Croce O."/>
            <person name="Lagier J.C."/>
            <person name="Raoult D."/>
        </authorList>
    </citation>
    <scope>NUCLEOTIDE SEQUENCE [LARGE SCALE GENOMIC DNA]</scope>
    <source>
        <strain evidence="9">Vm-5</strain>
    </source>
</reference>
<feature type="domain" description="Endoribonuclease YicC-like C-terminal" evidence="7">
    <location>
        <begin position="175"/>
        <end position="294"/>
    </location>
</feature>
<keyword evidence="4" id="KW-0378">Hydrolase</keyword>
<dbReference type="AlphaFoldDB" id="A0A024QD44"/>
<dbReference type="Pfam" id="PF08340">
    <property type="entry name" value="YicC-like_C"/>
    <property type="match status" value="1"/>
</dbReference>
<dbReference type="RefSeq" id="WP_021291635.1">
    <property type="nucleotide sequence ID" value="NZ_BNER01000004.1"/>
</dbReference>
<protein>
    <recommendedName>
        <fullName evidence="10">YicC family protein</fullName>
    </recommendedName>
</protein>
<dbReference type="InterPro" id="IPR005229">
    <property type="entry name" value="YicC/YloC-like"/>
</dbReference>
<evidence type="ECO:0000259" key="7">
    <source>
        <dbReference type="Pfam" id="PF08340"/>
    </source>
</evidence>
<dbReference type="GO" id="GO:0016787">
    <property type="term" value="F:hydrolase activity"/>
    <property type="evidence" value="ECO:0007669"/>
    <property type="project" value="UniProtKB-KW"/>
</dbReference>
<comment type="similarity">
    <text evidence="5">Belongs to the YicC/YloC family.</text>
</comment>
<dbReference type="PANTHER" id="PTHR30636:SF3">
    <property type="entry name" value="UPF0701 PROTEIN YICC"/>
    <property type="match status" value="1"/>
</dbReference>
<comment type="caution">
    <text evidence="8">The sequence shown here is derived from an EMBL/GenBank/DDBJ whole genome shotgun (WGS) entry which is preliminary data.</text>
</comment>
<name>A0A024QD44_9BACI</name>
<proteinExistence type="inferred from homology"/>
<evidence type="ECO:0008006" key="10">
    <source>
        <dbReference type="Google" id="ProtNLM"/>
    </source>
</evidence>
<keyword evidence="3" id="KW-0255">Endonuclease</keyword>
<accession>A0A024QD44</accession>
<dbReference type="InterPro" id="IPR013527">
    <property type="entry name" value="YicC-like_N"/>
</dbReference>
<dbReference type="PANTHER" id="PTHR30636">
    <property type="entry name" value="UPF0701 PROTEIN YICC"/>
    <property type="match status" value="1"/>
</dbReference>
<evidence type="ECO:0000256" key="4">
    <source>
        <dbReference type="ARBA" id="ARBA00022801"/>
    </source>
</evidence>
<gene>
    <name evidence="8" type="ORF">BN990_02490</name>
</gene>
<keyword evidence="2" id="KW-0540">Nuclease</keyword>
<dbReference type="InterPro" id="IPR013551">
    <property type="entry name" value="YicC-like_C"/>
</dbReference>
<dbReference type="eggNOG" id="COG1561">
    <property type="taxonomic scope" value="Bacteria"/>
</dbReference>
<feature type="domain" description="Endoribonuclease YicC-like N-terminal" evidence="6">
    <location>
        <begin position="4"/>
        <end position="156"/>
    </location>
</feature>
<evidence type="ECO:0000313" key="9">
    <source>
        <dbReference type="Proteomes" id="UP000028875"/>
    </source>
</evidence>
<dbReference type="NCBIfam" id="TIGR00255">
    <property type="entry name" value="YicC/YloC family endoribonuclease"/>
    <property type="match status" value="1"/>
</dbReference>
<dbReference type="STRING" id="1462526.BN990_02490"/>
<evidence type="ECO:0000313" key="8">
    <source>
        <dbReference type="EMBL" id="CDQ40172.1"/>
    </source>
</evidence>
<evidence type="ECO:0000256" key="2">
    <source>
        <dbReference type="ARBA" id="ARBA00022722"/>
    </source>
</evidence>
<evidence type="ECO:0000259" key="6">
    <source>
        <dbReference type="Pfam" id="PF03755"/>
    </source>
</evidence>
<organism evidence="8 9">
    <name type="scientific">Virgibacillus massiliensis</name>
    <dbReference type="NCBI Taxonomy" id="1462526"/>
    <lineage>
        <taxon>Bacteria</taxon>
        <taxon>Bacillati</taxon>
        <taxon>Bacillota</taxon>
        <taxon>Bacilli</taxon>
        <taxon>Bacillales</taxon>
        <taxon>Bacillaceae</taxon>
        <taxon>Virgibacillus</taxon>
    </lineage>
</organism>
<comment type="cofactor">
    <cofactor evidence="1">
        <name>a divalent metal cation</name>
        <dbReference type="ChEBI" id="CHEBI:60240"/>
    </cofactor>
</comment>
<evidence type="ECO:0000256" key="5">
    <source>
        <dbReference type="ARBA" id="ARBA00035648"/>
    </source>
</evidence>
<sequence>MAFSMTGYGRSSISFEQTNITVEMRSVNHRFLDVSVKLPPSFLFMEDKVKKMVQSLFHRGKMEVFIRIEGNDLIQRRLTTDWNLVDQYMNEMKRMKQHYDLNDHDIPPTIITALPEVFTVQEEETQSDHLKKEILAVVKDACHQIVEMRQSEGAYLITDLQHRLHTMEATIDKIKMRRSVVIQEYRERIKNRVEQHLTDEIDLDNSRIHQEIVLLAEKGDISEEVTRLFSHISHFKRTMVLEGAIGRRLDFIAQEMHREANTIGSKSMDGMISEHTVALKSEIEKLKEQVQNIE</sequence>